<dbReference type="EMBL" id="NXLR01000005">
    <property type="protein sequence ID" value="RDU60121.1"/>
    <property type="molecule type" value="Genomic_DNA"/>
</dbReference>
<dbReference type="AlphaFoldDB" id="A0A3D8I6D8"/>
<dbReference type="PANTHER" id="PTHR37828">
    <property type="entry name" value="GSR2449 PROTEIN"/>
    <property type="match status" value="1"/>
</dbReference>
<evidence type="ECO:0000259" key="2">
    <source>
        <dbReference type="Pfam" id="PF03795"/>
    </source>
</evidence>
<keyword evidence="3" id="KW-0378">Hydrolase</keyword>
<evidence type="ECO:0000313" key="3">
    <source>
        <dbReference type="EMBL" id="RDU60121.1"/>
    </source>
</evidence>
<dbReference type="Pfam" id="PF03795">
    <property type="entry name" value="YCII"/>
    <property type="match status" value="1"/>
</dbReference>
<comment type="caution">
    <text evidence="3">The sequence shown here is derived from an EMBL/GenBank/DDBJ whole genome shotgun (WGS) entry which is preliminary data.</text>
</comment>
<keyword evidence="4" id="KW-1185">Reference proteome</keyword>
<sequence length="98" mass="11204">MQLFVCLVHYTKPFEEVSLYLNEHRSYLKKGYEAGFLLASGPRIPKTGGIIIGKFVDENAAKSFAKNDPFTQHNVAQYEIMPFEPVLYAEILKDFLES</sequence>
<dbReference type="Gene3D" id="3.30.70.1060">
    <property type="entry name" value="Dimeric alpha+beta barrel"/>
    <property type="match status" value="1"/>
</dbReference>
<dbReference type="SUPFAM" id="SSF54909">
    <property type="entry name" value="Dimeric alpha+beta barrel"/>
    <property type="match status" value="1"/>
</dbReference>
<feature type="domain" description="YCII-related" evidence="2">
    <location>
        <begin position="4"/>
        <end position="83"/>
    </location>
</feature>
<dbReference type="InterPro" id="IPR011008">
    <property type="entry name" value="Dimeric_a/b-barrel"/>
</dbReference>
<accession>A0A3D8I6D8</accession>
<evidence type="ECO:0000313" key="4">
    <source>
        <dbReference type="Proteomes" id="UP000256599"/>
    </source>
</evidence>
<organism evidence="3 4">
    <name type="scientific">Helicobacter marmotae</name>
    <dbReference type="NCBI Taxonomy" id="152490"/>
    <lineage>
        <taxon>Bacteria</taxon>
        <taxon>Pseudomonadati</taxon>
        <taxon>Campylobacterota</taxon>
        <taxon>Epsilonproteobacteria</taxon>
        <taxon>Campylobacterales</taxon>
        <taxon>Helicobacteraceae</taxon>
        <taxon>Helicobacter</taxon>
    </lineage>
</organism>
<dbReference type="RefSeq" id="WP_104699895.1">
    <property type="nucleotide sequence ID" value="NZ_FZPP01000016.1"/>
</dbReference>
<dbReference type="GO" id="GO:0016787">
    <property type="term" value="F:hydrolase activity"/>
    <property type="evidence" value="ECO:0007669"/>
    <property type="project" value="UniProtKB-KW"/>
</dbReference>
<reference evidence="3 4" key="1">
    <citation type="submission" date="2018-04" db="EMBL/GenBank/DDBJ databases">
        <title>Novel Campyloabacter and Helicobacter Species and Strains.</title>
        <authorList>
            <person name="Mannion A.J."/>
            <person name="Shen Z."/>
            <person name="Fox J.G."/>
        </authorList>
    </citation>
    <scope>NUCLEOTIDE SEQUENCE [LARGE SCALE GENOMIC DNA]</scope>
    <source>
        <strain evidence="3 4">MIT 98-6070</strain>
    </source>
</reference>
<dbReference type="Proteomes" id="UP000256599">
    <property type="component" value="Unassembled WGS sequence"/>
</dbReference>
<dbReference type="OrthoDB" id="9814407at2"/>
<protein>
    <submittedName>
        <fullName evidence="3">GTP cyclohydrolase</fullName>
    </submittedName>
</protein>
<comment type="similarity">
    <text evidence="1">Belongs to the YciI family.</text>
</comment>
<gene>
    <name evidence="3" type="ORF">CQA63_04005</name>
</gene>
<proteinExistence type="inferred from homology"/>
<dbReference type="InterPro" id="IPR005545">
    <property type="entry name" value="YCII"/>
</dbReference>
<evidence type="ECO:0000256" key="1">
    <source>
        <dbReference type="ARBA" id="ARBA00007689"/>
    </source>
</evidence>
<dbReference type="PANTHER" id="PTHR37828:SF1">
    <property type="entry name" value="YCII-RELATED DOMAIN-CONTAINING PROTEIN"/>
    <property type="match status" value="1"/>
</dbReference>
<name>A0A3D8I6D8_9HELI</name>